<dbReference type="OrthoDB" id="4555199at2"/>
<dbReference type="NCBIfam" id="TIGR01167">
    <property type="entry name" value="LPXTG_anchor"/>
    <property type="match status" value="1"/>
</dbReference>
<comment type="caution">
    <text evidence="9">The sequence shown here is derived from an EMBL/GenBank/DDBJ whole genome shotgun (WGS) entry which is preliminary data.</text>
</comment>
<dbReference type="InterPro" id="IPR019931">
    <property type="entry name" value="LPXTG_anchor"/>
</dbReference>
<keyword evidence="2" id="KW-0964">Secreted</keyword>
<evidence type="ECO:0000256" key="5">
    <source>
        <dbReference type="SAM" id="MobiDB-lite"/>
    </source>
</evidence>
<keyword evidence="6" id="KW-0472">Membrane</keyword>
<keyword evidence="4" id="KW-0572">Peptidoglycan-anchor</keyword>
<dbReference type="RefSeq" id="WP_151423594.1">
    <property type="nucleotide sequence ID" value="NZ_WBJX01000002.1"/>
</dbReference>
<organism evidence="9 10">
    <name type="scientific">Pseudoclavibacter terrae</name>
    <dbReference type="NCBI Taxonomy" id="1530195"/>
    <lineage>
        <taxon>Bacteria</taxon>
        <taxon>Bacillati</taxon>
        <taxon>Actinomycetota</taxon>
        <taxon>Actinomycetes</taxon>
        <taxon>Micrococcales</taxon>
        <taxon>Microbacteriaceae</taxon>
        <taxon>Pseudoclavibacter</taxon>
    </lineage>
</organism>
<name>A0A7J5B3H4_9MICO</name>
<feature type="compositionally biased region" description="Low complexity" evidence="5">
    <location>
        <begin position="431"/>
        <end position="443"/>
    </location>
</feature>
<evidence type="ECO:0000256" key="7">
    <source>
        <dbReference type="SAM" id="SignalP"/>
    </source>
</evidence>
<reference evidence="9 10" key="1">
    <citation type="submission" date="2019-09" db="EMBL/GenBank/DDBJ databases">
        <title>Phylogeny of genus Pseudoclavibacter and closely related genus.</title>
        <authorList>
            <person name="Li Y."/>
        </authorList>
    </citation>
    <scope>NUCLEOTIDE SEQUENCE [LARGE SCALE GENOMIC DNA]</scope>
    <source>
        <strain evidence="9 10">THG-MD12</strain>
    </source>
</reference>
<evidence type="ECO:0000256" key="4">
    <source>
        <dbReference type="ARBA" id="ARBA00023088"/>
    </source>
</evidence>
<evidence type="ECO:0000256" key="1">
    <source>
        <dbReference type="ARBA" id="ARBA00022512"/>
    </source>
</evidence>
<keyword evidence="6" id="KW-1133">Transmembrane helix</keyword>
<dbReference type="InterPro" id="IPR036440">
    <property type="entry name" value="Peptidase_C15-like_sf"/>
</dbReference>
<evidence type="ECO:0000313" key="10">
    <source>
        <dbReference type="Proteomes" id="UP000490386"/>
    </source>
</evidence>
<keyword evidence="1" id="KW-0134">Cell wall</keyword>
<evidence type="ECO:0000256" key="6">
    <source>
        <dbReference type="SAM" id="Phobius"/>
    </source>
</evidence>
<protein>
    <submittedName>
        <fullName evidence="9">LPXTG cell wall anchor domain-containing protein</fullName>
    </submittedName>
</protein>
<dbReference type="AlphaFoldDB" id="A0A7J5B3H4"/>
<feature type="compositionally biased region" description="Pro residues" evidence="5">
    <location>
        <begin position="444"/>
        <end position="458"/>
    </location>
</feature>
<keyword evidence="6" id="KW-0812">Transmembrane</keyword>
<dbReference type="EMBL" id="WBJX01000002">
    <property type="protein sequence ID" value="KAB1638576.1"/>
    <property type="molecule type" value="Genomic_DNA"/>
</dbReference>
<dbReference type="InterPro" id="IPR006311">
    <property type="entry name" value="TAT_signal"/>
</dbReference>
<accession>A0A7J5B3H4</accession>
<feature type="signal peptide" evidence="7">
    <location>
        <begin position="1"/>
        <end position="28"/>
    </location>
</feature>
<evidence type="ECO:0000256" key="2">
    <source>
        <dbReference type="ARBA" id="ARBA00022525"/>
    </source>
</evidence>
<dbReference type="SUPFAM" id="SSF53182">
    <property type="entry name" value="Pyrrolidone carboxyl peptidase (pyroglutamate aminopeptidase)"/>
    <property type="match status" value="1"/>
</dbReference>
<dbReference type="Gene3D" id="3.40.630.20">
    <property type="entry name" value="Peptidase C15, pyroglutamyl peptidase I-like"/>
    <property type="match status" value="1"/>
</dbReference>
<dbReference type="Proteomes" id="UP000490386">
    <property type="component" value="Unassembled WGS sequence"/>
</dbReference>
<feature type="transmembrane region" description="Helical" evidence="6">
    <location>
        <begin position="488"/>
        <end position="509"/>
    </location>
</feature>
<keyword evidence="10" id="KW-1185">Reference proteome</keyword>
<evidence type="ECO:0000256" key="3">
    <source>
        <dbReference type="ARBA" id="ARBA00022729"/>
    </source>
</evidence>
<feature type="chain" id="PRO_5029495189" evidence="7">
    <location>
        <begin position="29"/>
        <end position="514"/>
    </location>
</feature>
<keyword evidence="3 7" id="KW-0732">Signal</keyword>
<feature type="domain" description="Gram-positive cocci surface proteins LPxTG" evidence="8">
    <location>
        <begin position="481"/>
        <end position="514"/>
    </location>
</feature>
<gene>
    <name evidence="9" type="ORF">F8O03_09375</name>
</gene>
<proteinExistence type="predicted"/>
<evidence type="ECO:0000259" key="8">
    <source>
        <dbReference type="PROSITE" id="PS50847"/>
    </source>
</evidence>
<dbReference type="PROSITE" id="PS50847">
    <property type="entry name" value="GRAM_POS_ANCHORING"/>
    <property type="match status" value="1"/>
</dbReference>
<evidence type="ECO:0000313" key="9">
    <source>
        <dbReference type="EMBL" id="KAB1638576.1"/>
    </source>
</evidence>
<feature type="region of interest" description="Disordered" evidence="5">
    <location>
        <begin position="420"/>
        <end position="484"/>
    </location>
</feature>
<sequence length="514" mass="53834">MTRVTRRLLAALGAGAILATVLASPAQAAPDPRLESTELDAEELRLSATLPGETVPFSTQMIASTGLEAALDDFSAKLAGIAPGHADTLIVETGREIWDIAVQNAQDVEAATRYEDRGLYWARLAMRAEVKDWAAASAVSAEQLTDLLHSLEEATRGLLELGFDEDPGVTKVMISGFDPFQLPALLERSNPSGAVALSLSGRVIETVSGPVQIQAVVLPVTWSRFDGGIVEDAYGLQFLAGPASPQMAMTISQGRTGYDIERWASSWRGGGVDNLDERALEEAPDAAAWPQTVDGAQFIETTLPFEEMVAAETGPFPVQLNNAFCYSFSEARDDEAQCVGTNDPTAPPEGSFAVSGGGGDYLSNESMYRANRLRVGLDRQDVAGGHLHVPVLDYANLAANRATNVEQTQQLILAAAAALPTPASPEPTPTATPSTTPTVAPEPTQEPEPSVAPEPSTAPSPVETATSAPAAPVDGDSSESLATTGSSGVPFLTITAAAIAVLGGLVLLLRRRHS</sequence>
<dbReference type="PROSITE" id="PS51318">
    <property type="entry name" value="TAT"/>
    <property type="match status" value="1"/>
</dbReference>